<dbReference type="KEGG" id="ctp:CTRG_04767"/>
<evidence type="ECO:0000259" key="2">
    <source>
        <dbReference type="PROSITE" id="PS01033"/>
    </source>
</evidence>
<dbReference type="GO" id="GO:0008941">
    <property type="term" value="F:nitric oxide dioxygenase NAD(P)H activity"/>
    <property type="evidence" value="ECO:0007669"/>
    <property type="project" value="TreeGrafter"/>
</dbReference>
<gene>
    <name evidence="3" type="ORF">CTRG_04767</name>
</gene>
<dbReference type="GO" id="GO:0046210">
    <property type="term" value="P:nitric oxide catabolic process"/>
    <property type="evidence" value="ECO:0007669"/>
    <property type="project" value="TreeGrafter"/>
</dbReference>
<dbReference type="GeneID" id="8298120"/>
<dbReference type="Proteomes" id="UP000002037">
    <property type="component" value="Unassembled WGS sequence"/>
</dbReference>
<feature type="domain" description="Globin" evidence="2">
    <location>
        <begin position="265"/>
        <end position="402"/>
    </location>
</feature>
<dbReference type="InterPro" id="IPR009050">
    <property type="entry name" value="Globin-like_sf"/>
</dbReference>
<dbReference type="GO" id="GO:0020037">
    <property type="term" value="F:heme binding"/>
    <property type="evidence" value="ECO:0007669"/>
    <property type="project" value="InterPro"/>
</dbReference>
<evidence type="ECO:0000256" key="1">
    <source>
        <dbReference type="SAM" id="MobiDB-lite"/>
    </source>
</evidence>
<keyword evidence="4" id="KW-1185">Reference proteome</keyword>
<dbReference type="InterPro" id="IPR012292">
    <property type="entry name" value="Globin/Proto"/>
</dbReference>
<dbReference type="Gene3D" id="1.10.490.10">
    <property type="entry name" value="Globins"/>
    <property type="match status" value="1"/>
</dbReference>
<feature type="region of interest" description="Disordered" evidence="1">
    <location>
        <begin position="44"/>
        <end position="126"/>
    </location>
</feature>
<dbReference type="eggNOG" id="KOG3378">
    <property type="taxonomic scope" value="Eukaryota"/>
</dbReference>
<dbReference type="Pfam" id="PF00042">
    <property type="entry name" value="Globin"/>
    <property type="match status" value="1"/>
</dbReference>
<dbReference type="AlphaFoldDB" id="C5MFC4"/>
<name>C5MFC4_CANTT</name>
<accession>C5MFC4</accession>
<dbReference type="VEuPathDB" id="FungiDB:CTRG_04767"/>
<dbReference type="EMBL" id="GG692400">
    <property type="protein sequence ID" value="EER31984.1"/>
    <property type="molecule type" value="Genomic_DNA"/>
</dbReference>
<proteinExistence type="predicted"/>
<feature type="compositionally biased region" description="Polar residues" evidence="1">
    <location>
        <begin position="172"/>
        <end position="187"/>
    </location>
</feature>
<dbReference type="HOGENOM" id="CLU_035143_2_0_1"/>
<feature type="region of interest" description="Disordered" evidence="1">
    <location>
        <begin position="161"/>
        <end position="187"/>
    </location>
</feature>
<dbReference type="RefSeq" id="XP_002550469.1">
    <property type="nucleotide sequence ID" value="XM_002550423.1"/>
</dbReference>
<dbReference type="PANTHER" id="PTHR43396:SF6">
    <property type="entry name" value="ABL201WP"/>
    <property type="match status" value="1"/>
</dbReference>
<dbReference type="GO" id="GO:0071500">
    <property type="term" value="P:cellular response to nitrosative stress"/>
    <property type="evidence" value="ECO:0007669"/>
    <property type="project" value="TreeGrafter"/>
</dbReference>
<reference evidence="3 4" key="1">
    <citation type="journal article" date="2009" name="Nature">
        <title>Evolution of pathogenicity and sexual reproduction in eight Candida genomes.</title>
        <authorList>
            <person name="Butler G."/>
            <person name="Rasmussen M.D."/>
            <person name="Lin M.F."/>
            <person name="Santos M.A."/>
            <person name="Sakthikumar S."/>
            <person name="Munro C.A."/>
            <person name="Rheinbay E."/>
            <person name="Grabherr M."/>
            <person name="Forche A."/>
            <person name="Reedy J.L."/>
            <person name="Agrafioti I."/>
            <person name="Arnaud M.B."/>
            <person name="Bates S."/>
            <person name="Brown A.J."/>
            <person name="Brunke S."/>
            <person name="Costanzo M.C."/>
            <person name="Fitzpatrick D.A."/>
            <person name="de Groot P.W."/>
            <person name="Harris D."/>
            <person name="Hoyer L.L."/>
            <person name="Hube B."/>
            <person name="Klis F.M."/>
            <person name="Kodira C."/>
            <person name="Lennard N."/>
            <person name="Logue M.E."/>
            <person name="Martin R."/>
            <person name="Neiman A.M."/>
            <person name="Nikolaou E."/>
            <person name="Quail M.A."/>
            <person name="Quinn J."/>
            <person name="Santos M.C."/>
            <person name="Schmitzberger F.F."/>
            <person name="Sherlock G."/>
            <person name="Shah P."/>
            <person name="Silverstein K.A."/>
            <person name="Skrzypek M.S."/>
            <person name="Soll D."/>
            <person name="Staggs R."/>
            <person name="Stansfield I."/>
            <person name="Stumpf M.P."/>
            <person name="Sudbery P.E."/>
            <person name="Srikantha T."/>
            <person name="Zeng Q."/>
            <person name="Berman J."/>
            <person name="Berriman M."/>
            <person name="Heitman J."/>
            <person name="Gow N.A."/>
            <person name="Lorenz M.C."/>
            <person name="Birren B.W."/>
            <person name="Kellis M."/>
            <person name="Cuomo C.A."/>
        </authorList>
    </citation>
    <scope>NUCLEOTIDE SEQUENCE [LARGE SCALE GENOMIC DNA]</scope>
    <source>
        <strain evidence="4">ATCC MYA-3404 / T1</strain>
    </source>
</reference>
<organism evidence="3 4">
    <name type="scientific">Candida tropicalis (strain ATCC MYA-3404 / T1)</name>
    <name type="common">Yeast</name>
    <dbReference type="NCBI Taxonomy" id="294747"/>
    <lineage>
        <taxon>Eukaryota</taxon>
        <taxon>Fungi</taxon>
        <taxon>Dikarya</taxon>
        <taxon>Ascomycota</taxon>
        <taxon>Saccharomycotina</taxon>
        <taxon>Pichiomycetes</taxon>
        <taxon>Debaryomycetaceae</taxon>
        <taxon>Candida/Lodderomyces clade</taxon>
        <taxon>Candida</taxon>
    </lineage>
</organism>
<dbReference type="InterPro" id="IPR044399">
    <property type="entry name" value="Mb-like_M"/>
</dbReference>
<dbReference type="InterPro" id="IPR000971">
    <property type="entry name" value="Globin"/>
</dbReference>
<dbReference type="OrthoDB" id="436496at2759"/>
<dbReference type="GO" id="GO:0019825">
    <property type="term" value="F:oxygen binding"/>
    <property type="evidence" value="ECO:0007669"/>
    <property type="project" value="InterPro"/>
</dbReference>
<protein>
    <recommendedName>
        <fullName evidence="2">Globin domain-containing protein</fullName>
    </recommendedName>
</protein>
<dbReference type="CDD" id="cd01040">
    <property type="entry name" value="Mb-like"/>
    <property type="match status" value="1"/>
</dbReference>
<feature type="compositionally biased region" description="Low complexity" evidence="1">
    <location>
        <begin position="52"/>
        <end position="81"/>
    </location>
</feature>
<evidence type="ECO:0000313" key="4">
    <source>
        <dbReference type="Proteomes" id="UP000002037"/>
    </source>
</evidence>
<dbReference type="PROSITE" id="PS01033">
    <property type="entry name" value="GLOBIN"/>
    <property type="match status" value="1"/>
</dbReference>
<evidence type="ECO:0000313" key="3">
    <source>
        <dbReference type="EMBL" id="EER31984.1"/>
    </source>
</evidence>
<dbReference type="PANTHER" id="PTHR43396">
    <property type="entry name" value="FLAVOHEMOPROTEIN"/>
    <property type="match status" value="1"/>
</dbReference>
<feature type="compositionally biased region" description="Low complexity" evidence="1">
    <location>
        <begin position="89"/>
        <end position="121"/>
    </location>
</feature>
<dbReference type="GO" id="GO:0071949">
    <property type="term" value="F:FAD binding"/>
    <property type="evidence" value="ECO:0007669"/>
    <property type="project" value="TreeGrafter"/>
</dbReference>
<sequence>MFGFSSDSTHGSTTTATIPVSVKNSKFMRSNSSILSHTPITANTIPYNHFPSSSSTTTTTTNGSSNSIASSTNNSRRITSSPLINKYKSNQSTSTDNDSVTSNTSNGTNSNSTIATSIANSPPNTEVNSKLRLRANYNTNNNSTTHDNFFADDDDDYGAFYSPSTRTKRAPSIQSHNSQNSKGSHFNTLSSQQYKKEDSTYELIRMDTRVSLESYYVEQTQEQYKVQLNLDQRQIELIRYTWNKMLLEESTDSDNMPGAFTNNTTTSSNKKMVKNKTNTKIESSTIASSLFCRQFYFNLLSKDPELEKLFPSIKHQAVSFAGILTFTISQLENLSNLDEYLSKLGKLHARILNIEAPQFQLMGEALIQTFQERFGYKFNKELETLWIKFYLYLANSILQYGIDPVLKLSRYESNTTESLMSNNQSNIDLLSNTTTTNNNAFDSTSVLRDDLSSLEAPPSLTASSSISNSHFGASKSTLLKSSNNMIQSSSLQDTTILESKPGIKKKLHTRVKKAKGNNCAIM</sequence>
<dbReference type="SUPFAM" id="SSF46458">
    <property type="entry name" value="Globin-like"/>
    <property type="match status" value="1"/>
</dbReference>